<protein>
    <submittedName>
        <fullName evidence="9">TonB-dependent receptor</fullName>
    </submittedName>
</protein>
<organism evidence="9 10">
    <name type="scientific">Polaribacter pectinis</name>
    <dbReference type="NCBI Taxonomy" id="2738844"/>
    <lineage>
        <taxon>Bacteria</taxon>
        <taxon>Pseudomonadati</taxon>
        <taxon>Bacteroidota</taxon>
        <taxon>Flavobacteriia</taxon>
        <taxon>Flavobacteriales</taxon>
        <taxon>Flavobacteriaceae</taxon>
    </lineage>
</organism>
<dbReference type="GO" id="GO:0015344">
    <property type="term" value="F:siderophore uptake transmembrane transporter activity"/>
    <property type="evidence" value="ECO:0007669"/>
    <property type="project" value="TreeGrafter"/>
</dbReference>
<evidence type="ECO:0000256" key="2">
    <source>
        <dbReference type="ARBA" id="ARBA00022448"/>
    </source>
</evidence>
<evidence type="ECO:0000313" key="9">
    <source>
        <dbReference type="EMBL" id="QNM84359.1"/>
    </source>
</evidence>
<proteinExistence type="predicted"/>
<evidence type="ECO:0000313" key="10">
    <source>
        <dbReference type="Proteomes" id="UP000515808"/>
    </source>
</evidence>
<keyword evidence="10" id="KW-1185">Reference proteome</keyword>
<keyword evidence="6" id="KW-0472">Membrane</keyword>
<evidence type="ECO:0000256" key="4">
    <source>
        <dbReference type="ARBA" id="ARBA00022692"/>
    </source>
</evidence>
<keyword evidence="9" id="KW-0675">Receptor</keyword>
<keyword evidence="3" id="KW-1134">Transmembrane beta strand</keyword>
<dbReference type="PANTHER" id="PTHR30069">
    <property type="entry name" value="TONB-DEPENDENT OUTER MEMBRANE RECEPTOR"/>
    <property type="match status" value="1"/>
</dbReference>
<dbReference type="EMBL" id="CP060695">
    <property type="protein sequence ID" value="QNM84359.1"/>
    <property type="molecule type" value="Genomic_DNA"/>
</dbReference>
<keyword evidence="5 8" id="KW-0732">Signal</keyword>
<sequence>MKKGFTILLILLGIFSAKAQEEPIEKVKDTVKTEVVEVVTKYNPKIADAKKIKKNPTLKIFEKSKKKKLEYTIFSAPVASTFIPKSGVVKGIDVGVKERIYKNYLAVGYGNYATPFVETFLHHSTRFENEFGLSAKYLASEENVRKSVLNSTFSNFNVGAFYKQEDRYFDWKVSLNSERNQYNWYGLPEIVFAETTVNSINEEQTYNYFNVIGEFTFKDSYIDFGKISASYFTDDYNSTEILAKFDAKLDFPLDFIKPNLNDISIKTSVEYLKGEFKNSYKDNNPVKYSIITVKINPEYKIAYLGFAFKAGLKTYVSLDSENDASNIFLIPDVLLQRPIIKEHLNIYGGFSGDLHTNTYKSFTEENPFISPTLFITQTLEESNWFLGFNGNITNDISFNLKASAKNEEDKPLFLRNASKSDGSTAVVNNSLLKGYEFGNSFSVYYDDVKTTSLFAEVQYDFSKRITFTTQIQFDNYTVTNALTEWNLPTLQASLKTEYKKNKWYASANAFYVSERKDGLYNGEFPSSFSGIQTIDSFIDVNLNGGYHFNDKFSAFLKLNNVLNTEYQRFANFDTQGFQALAGITYKFDF</sequence>
<evidence type="ECO:0000256" key="3">
    <source>
        <dbReference type="ARBA" id="ARBA00022452"/>
    </source>
</evidence>
<dbReference type="InterPro" id="IPR039426">
    <property type="entry name" value="TonB-dep_rcpt-like"/>
</dbReference>
<evidence type="ECO:0000256" key="5">
    <source>
        <dbReference type="ARBA" id="ARBA00022729"/>
    </source>
</evidence>
<feature type="chain" id="PRO_5028902228" evidence="8">
    <location>
        <begin position="20"/>
        <end position="589"/>
    </location>
</feature>
<dbReference type="RefSeq" id="WP_187481301.1">
    <property type="nucleotide sequence ID" value="NZ_CP060695.1"/>
</dbReference>
<dbReference type="GO" id="GO:0044718">
    <property type="term" value="P:siderophore transmembrane transport"/>
    <property type="evidence" value="ECO:0007669"/>
    <property type="project" value="TreeGrafter"/>
</dbReference>
<dbReference type="SUPFAM" id="SSF56935">
    <property type="entry name" value="Porins"/>
    <property type="match status" value="1"/>
</dbReference>
<dbReference type="Proteomes" id="UP000515808">
    <property type="component" value="Chromosome"/>
</dbReference>
<dbReference type="InterPro" id="IPR036942">
    <property type="entry name" value="Beta-barrel_TonB_sf"/>
</dbReference>
<keyword evidence="2" id="KW-0813">Transport</keyword>
<name>A0A7G9L6W0_9FLAO</name>
<keyword evidence="4" id="KW-0812">Transmembrane</keyword>
<dbReference type="Gene3D" id="2.40.170.20">
    <property type="entry name" value="TonB-dependent receptor, beta-barrel domain"/>
    <property type="match status" value="1"/>
</dbReference>
<gene>
    <name evidence="9" type="ORF">H9W90_09075</name>
</gene>
<feature type="signal peptide" evidence="8">
    <location>
        <begin position="1"/>
        <end position="19"/>
    </location>
</feature>
<evidence type="ECO:0000256" key="8">
    <source>
        <dbReference type="SAM" id="SignalP"/>
    </source>
</evidence>
<dbReference type="GO" id="GO:0009279">
    <property type="term" value="C:cell outer membrane"/>
    <property type="evidence" value="ECO:0007669"/>
    <property type="project" value="UniProtKB-SubCell"/>
</dbReference>
<reference evidence="9 10" key="1">
    <citation type="submission" date="2020-08" db="EMBL/GenBank/DDBJ databases">
        <title>Polaribacter sp. L12M9 isolated from gut of the Korean scallop.</title>
        <authorList>
            <person name="Jeong Y.S."/>
        </authorList>
    </citation>
    <scope>NUCLEOTIDE SEQUENCE [LARGE SCALE GENOMIC DNA]</scope>
    <source>
        <strain evidence="9 10">L12M9</strain>
    </source>
</reference>
<evidence type="ECO:0000256" key="6">
    <source>
        <dbReference type="ARBA" id="ARBA00023136"/>
    </source>
</evidence>
<evidence type="ECO:0000256" key="1">
    <source>
        <dbReference type="ARBA" id="ARBA00004571"/>
    </source>
</evidence>
<keyword evidence="7" id="KW-0998">Cell outer membrane</keyword>
<accession>A0A7G9L6W0</accession>
<dbReference type="PANTHER" id="PTHR30069:SF29">
    <property type="entry name" value="HEMOGLOBIN AND HEMOGLOBIN-HAPTOGLOBIN-BINDING PROTEIN 1-RELATED"/>
    <property type="match status" value="1"/>
</dbReference>
<dbReference type="AlphaFoldDB" id="A0A7G9L6W0"/>
<comment type="subcellular location">
    <subcellularLocation>
        <location evidence="1">Cell outer membrane</location>
        <topology evidence="1">Multi-pass membrane protein</topology>
    </subcellularLocation>
</comment>
<dbReference type="KEGG" id="ppec:H9W90_09075"/>
<evidence type="ECO:0000256" key="7">
    <source>
        <dbReference type="ARBA" id="ARBA00023237"/>
    </source>
</evidence>